<evidence type="ECO:0000313" key="7">
    <source>
        <dbReference type="Proteomes" id="UP000008837"/>
    </source>
</evidence>
<gene>
    <name evidence="6" type="ORF">MGL_1817</name>
</gene>
<keyword evidence="7" id="KW-1185">Reference proteome</keyword>
<dbReference type="InterPro" id="IPR044996">
    <property type="entry name" value="COQ10-like"/>
</dbReference>
<dbReference type="Gene3D" id="3.30.530.20">
    <property type="match status" value="1"/>
</dbReference>
<dbReference type="GO" id="GO:0045333">
    <property type="term" value="P:cellular respiration"/>
    <property type="evidence" value="ECO:0007669"/>
    <property type="project" value="InterPro"/>
</dbReference>
<evidence type="ECO:0000256" key="2">
    <source>
        <dbReference type="ARBA" id="ARBA00011814"/>
    </source>
</evidence>
<dbReference type="AlphaFoldDB" id="A8Q1P0"/>
<dbReference type="FunCoup" id="A8Q1P0">
    <property type="interactions" value="151"/>
</dbReference>
<dbReference type="CDD" id="cd07813">
    <property type="entry name" value="COQ10p_like"/>
    <property type="match status" value="1"/>
</dbReference>
<dbReference type="InterPro" id="IPR023393">
    <property type="entry name" value="START-like_dom_sf"/>
</dbReference>
<dbReference type="Pfam" id="PF03364">
    <property type="entry name" value="Polyketide_cyc"/>
    <property type="match status" value="1"/>
</dbReference>
<evidence type="ECO:0000313" key="6">
    <source>
        <dbReference type="EMBL" id="EDP43604.1"/>
    </source>
</evidence>
<dbReference type="GO" id="GO:0005739">
    <property type="term" value="C:mitochondrion"/>
    <property type="evidence" value="ECO:0007669"/>
    <property type="project" value="TreeGrafter"/>
</dbReference>
<dbReference type="GeneID" id="5855125"/>
<organism evidence="6 7">
    <name type="scientific">Malassezia globosa (strain ATCC MYA-4612 / CBS 7966)</name>
    <name type="common">Dandruff-associated fungus</name>
    <dbReference type="NCBI Taxonomy" id="425265"/>
    <lineage>
        <taxon>Eukaryota</taxon>
        <taxon>Fungi</taxon>
        <taxon>Dikarya</taxon>
        <taxon>Basidiomycota</taxon>
        <taxon>Ustilaginomycotina</taxon>
        <taxon>Malasseziomycetes</taxon>
        <taxon>Malasseziales</taxon>
        <taxon>Malasseziaceae</taxon>
        <taxon>Malassezia</taxon>
    </lineage>
</organism>
<reference evidence="6 7" key="1">
    <citation type="journal article" date="2007" name="Proc. Natl. Acad. Sci. U.S.A.">
        <title>Dandruff-associated Malassezia genomes reveal convergent and divergent virulence traits shared with plant and human fungal pathogens.</title>
        <authorList>
            <person name="Xu J."/>
            <person name="Saunders C.W."/>
            <person name="Hu P."/>
            <person name="Grant R.A."/>
            <person name="Boekhout T."/>
            <person name="Kuramae E.E."/>
            <person name="Kronstad J.W."/>
            <person name="Deangelis Y.M."/>
            <person name="Reeder N.L."/>
            <person name="Johnstone K.R."/>
            <person name="Leland M."/>
            <person name="Fieno A.M."/>
            <person name="Begley W.M."/>
            <person name="Sun Y."/>
            <person name="Lacey M.P."/>
            <person name="Chaudhary T."/>
            <person name="Keough T."/>
            <person name="Chu L."/>
            <person name="Sears R."/>
            <person name="Yuan B."/>
            <person name="Dawson T.L.Jr."/>
        </authorList>
    </citation>
    <scope>NUCLEOTIDE SEQUENCE [LARGE SCALE GENOMIC DNA]</scope>
    <source>
        <strain evidence="7">ATCC MYA-4612 / CBS 7966</strain>
    </source>
</reference>
<evidence type="ECO:0000256" key="4">
    <source>
        <dbReference type="SAM" id="MobiDB-lite"/>
    </source>
</evidence>
<dbReference type="PANTHER" id="PTHR12901">
    <property type="entry name" value="SPERM PROTEIN HOMOLOG"/>
    <property type="match status" value="1"/>
</dbReference>
<dbReference type="InterPro" id="IPR005031">
    <property type="entry name" value="COQ10_START"/>
</dbReference>
<dbReference type="RefSeq" id="XP_001730818.1">
    <property type="nucleotide sequence ID" value="XM_001730766.1"/>
</dbReference>
<feature type="region of interest" description="Disordered" evidence="4">
    <location>
        <begin position="1"/>
        <end position="22"/>
    </location>
</feature>
<comment type="subunit">
    <text evidence="2">Interacts with coenzyme Q.</text>
</comment>
<evidence type="ECO:0000259" key="5">
    <source>
        <dbReference type="Pfam" id="PF03364"/>
    </source>
</evidence>
<evidence type="ECO:0000256" key="3">
    <source>
        <dbReference type="ARBA" id="ARBA00024947"/>
    </source>
</evidence>
<comment type="caution">
    <text evidence="6">The sequence shown here is derived from an EMBL/GenBank/DDBJ whole genome shotgun (WGS) entry which is preliminary data.</text>
</comment>
<proteinExistence type="inferred from homology"/>
<evidence type="ECO:0000256" key="1">
    <source>
        <dbReference type="ARBA" id="ARBA00006885"/>
    </source>
</evidence>
<dbReference type="VEuPathDB" id="FungiDB:MGL_1817"/>
<comment type="similarity">
    <text evidence="1">Belongs to the COQ10 family.</text>
</comment>
<accession>A8Q1P0</accession>
<dbReference type="STRING" id="425265.A8Q1P0"/>
<dbReference type="OrthoDB" id="292693at2759"/>
<dbReference type="OMA" id="IDGPFKY"/>
<comment type="function">
    <text evidence="3">Required for the function of coenzyme Q in the respiratory chain. May serve as a chaperone or may be involved in the transport of Q6 from its site of synthesis to the catalytic sites of the respiratory complexes.</text>
</comment>
<dbReference type="PANTHER" id="PTHR12901:SF10">
    <property type="entry name" value="COENZYME Q-BINDING PROTEIN COQ10, MITOCHONDRIAL"/>
    <property type="match status" value="1"/>
</dbReference>
<dbReference type="Proteomes" id="UP000008837">
    <property type="component" value="Unassembled WGS sequence"/>
</dbReference>
<protein>
    <recommendedName>
        <fullName evidence="5">Coenzyme Q-binding protein COQ10 START domain-containing protein</fullName>
    </recommendedName>
</protein>
<dbReference type="InParanoid" id="A8Q1P0"/>
<dbReference type="KEGG" id="mgl:MGL_1817"/>
<feature type="domain" description="Coenzyme Q-binding protein COQ10 START" evidence="5">
    <location>
        <begin position="58"/>
        <end position="217"/>
    </location>
</feature>
<dbReference type="SUPFAM" id="SSF55961">
    <property type="entry name" value="Bet v1-like"/>
    <property type="match status" value="1"/>
</dbReference>
<dbReference type="GO" id="GO:0048039">
    <property type="term" value="F:ubiquinone binding"/>
    <property type="evidence" value="ECO:0007669"/>
    <property type="project" value="InterPro"/>
</dbReference>
<sequence length="230" mass="25658">MTAVPAYLQSKHTTKKPQHPWRPHRRSFFNVGSFLGQGPLGGGGSTPSTKRYQETVILPYTQQELYAIVSDVDSYSQFLPYCQKSRVLGPSRSVRAQANQENANKIVDAELTIGFSAVHESYISEVSMRPYEWVRAQAKPSPLFHELHTTWQFKALPPLSPSTTTQSTGQLGAQVTSSTPRTQVSFTLAFAFSSQLYAALVGQVFESLSSRMIEAFRARAHTVYGPRRRV</sequence>
<name>A8Q1P0_MALGO</name>
<feature type="compositionally biased region" description="Basic residues" evidence="4">
    <location>
        <begin position="12"/>
        <end position="22"/>
    </location>
</feature>
<dbReference type="EMBL" id="AAYY01000006">
    <property type="protein sequence ID" value="EDP43604.1"/>
    <property type="molecule type" value="Genomic_DNA"/>
</dbReference>